<dbReference type="OrthoDB" id="1938156at2759"/>
<evidence type="ECO:0000313" key="12">
    <source>
        <dbReference type="Proteomes" id="UP000190831"/>
    </source>
</evidence>
<dbReference type="AlphaFoldDB" id="A0A1G4MCM3"/>
<dbReference type="Gene3D" id="2.60.120.200">
    <property type="match status" value="1"/>
</dbReference>
<evidence type="ECO:0000256" key="1">
    <source>
        <dbReference type="ARBA" id="ARBA00004389"/>
    </source>
</evidence>
<keyword evidence="5 9" id="KW-1133">Transmembrane helix</keyword>
<protein>
    <submittedName>
        <fullName evidence="11">LAFE_0D12772g1_1</fullName>
    </submittedName>
</protein>
<proteinExistence type="inferred from homology"/>
<evidence type="ECO:0000313" key="11">
    <source>
        <dbReference type="EMBL" id="SCW01447.1"/>
    </source>
</evidence>
<sequence length="616" mass="69736">MANKFVPFLLPLLIIHPVSGQNPQAHGEYNIEHPNLPTMLENGSVSEDSFWEDFQYESYEDFASKWITPKPQVEGNDFEYYPGQWRLEEAYLVPGFRKDLSLVLGSSEQRSLIARKLPKVISTNQNATLVIQYEVKLQKKLECGGAYMKLYPPTDKDLTTYNFSTPFELVFGPDSCQPYTNEVRLVLKRTNPITGLSQEKYLQGAPQSKLNSPLSHLYTLILDAENQYYEIRIDGKVNKSGSLLQEGLFDPPLSPPKTIPDSQSFKPDAWDDRPMIPDPDAKKPEDWNEDEPLHIPDPKRTKPVEWDESIPEYIIDTQAQKPLWWNEEKDGKWVPPSIKNPSCHSPQGCGKWKPRLVKNPKYRGHWNPPQIPNPNYQGEWKPKMIDNPDYFFDETPALLENDIGIIVFDLWSTSTDTLFDNIYVGHSVEEAEKLGNMTFLPKLRLEKKELKMQEPEVQGISKPTMPESGTSGNLFDILFEKVLSGFSLLDDLVKGIIFGIGLLIVVALTAIVLIKIMLMTPDSESAKVAQRPSKISKAAEKTQKVEPLSEKSAGKSLRSSNAGAVENNAHSTGSVLDEEPEGSTLLSRKVIPLKSDEDYEEELEISVLEENDDDRK</sequence>
<dbReference type="STRING" id="4955.A0A1G4MCM3"/>
<dbReference type="GO" id="GO:0006457">
    <property type="term" value="P:protein folding"/>
    <property type="evidence" value="ECO:0007669"/>
    <property type="project" value="InterPro"/>
</dbReference>
<evidence type="ECO:0000256" key="8">
    <source>
        <dbReference type="PIRSR" id="PIRSR601580-3"/>
    </source>
</evidence>
<dbReference type="GO" id="GO:0051082">
    <property type="term" value="F:unfolded protein binding"/>
    <property type="evidence" value="ECO:0007669"/>
    <property type="project" value="InterPro"/>
</dbReference>
<dbReference type="PROSITE" id="PS00805">
    <property type="entry name" value="CALRETICULIN_REPEAT"/>
    <property type="match status" value="1"/>
</dbReference>
<keyword evidence="12" id="KW-1185">Reference proteome</keyword>
<organism evidence="11 12">
    <name type="scientific">Lachancea fermentati</name>
    <name type="common">Zygosaccharomyces fermentati</name>
    <dbReference type="NCBI Taxonomy" id="4955"/>
    <lineage>
        <taxon>Eukaryota</taxon>
        <taxon>Fungi</taxon>
        <taxon>Dikarya</taxon>
        <taxon>Ascomycota</taxon>
        <taxon>Saccharomycotina</taxon>
        <taxon>Saccharomycetes</taxon>
        <taxon>Saccharomycetales</taxon>
        <taxon>Saccharomycetaceae</taxon>
        <taxon>Lachancea</taxon>
    </lineage>
</organism>
<gene>
    <name evidence="11" type="ORF">LAFE_0D12772G</name>
</gene>
<dbReference type="PRINTS" id="PR00626">
    <property type="entry name" value="CALRETICULIN"/>
</dbReference>
<dbReference type="GO" id="GO:0005509">
    <property type="term" value="F:calcium ion binding"/>
    <property type="evidence" value="ECO:0007669"/>
    <property type="project" value="InterPro"/>
</dbReference>
<keyword evidence="6 9" id="KW-0472">Membrane</keyword>
<dbReference type="InterPro" id="IPR018124">
    <property type="entry name" value="Calret/calnex_CS"/>
</dbReference>
<keyword evidence="9" id="KW-0732">Signal</keyword>
<feature type="compositionally biased region" description="Polar residues" evidence="10">
    <location>
        <begin position="557"/>
        <end position="574"/>
    </location>
</feature>
<evidence type="ECO:0000256" key="3">
    <source>
        <dbReference type="ARBA" id="ARBA00022692"/>
    </source>
</evidence>
<feature type="disulfide bond" evidence="8">
    <location>
        <begin position="143"/>
        <end position="176"/>
    </location>
</feature>
<dbReference type="SUPFAM" id="SSF63887">
    <property type="entry name" value="P-domain of calnexin/calreticulin"/>
    <property type="match status" value="1"/>
</dbReference>
<dbReference type="EMBL" id="LT598492">
    <property type="protein sequence ID" value="SCW01447.1"/>
    <property type="molecule type" value="Genomic_DNA"/>
</dbReference>
<dbReference type="InterPro" id="IPR013320">
    <property type="entry name" value="ConA-like_dom_sf"/>
</dbReference>
<dbReference type="InterPro" id="IPR001580">
    <property type="entry name" value="Calret/calnex"/>
</dbReference>
<accession>A0A1G4MCM3</accession>
<evidence type="ECO:0000256" key="10">
    <source>
        <dbReference type="SAM" id="MobiDB-lite"/>
    </source>
</evidence>
<evidence type="ECO:0000256" key="4">
    <source>
        <dbReference type="ARBA" id="ARBA00022824"/>
    </source>
</evidence>
<evidence type="ECO:0000256" key="5">
    <source>
        <dbReference type="ARBA" id="ARBA00022989"/>
    </source>
</evidence>
<evidence type="ECO:0000256" key="7">
    <source>
        <dbReference type="ARBA" id="ARBA00023186"/>
    </source>
</evidence>
<dbReference type="OMA" id="SGCGKWE"/>
<evidence type="ECO:0000256" key="9">
    <source>
        <dbReference type="RuleBase" id="RU362126"/>
    </source>
</evidence>
<keyword evidence="7 9" id="KW-0143">Chaperone</keyword>
<dbReference type="Pfam" id="PF00262">
    <property type="entry name" value="Calreticulin"/>
    <property type="match status" value="1"/>
</dbReference>
<dbReference type="PANTHER" id="PTHR11073:SF1">
    <property type="entry name" value="CALNEXIN 14D-RELATED"/>
    <property type="match status" value="1"/>
</dbReference>
<comment type="similarity">
    <text evidence="2 9">Belongs to the calreticulin family.</text>
</comment>
<feature type="signal peptide" evidence="9">
    <location>
        <begin position="1"/>
        <end position="20"/>
    </location>
</feature>
<evidence type="ECO:0000256" key="6">
    <source>
        <dbReference type="ARBA" id="ARBA00023136"/>
    </source>
</evidence>
<reference evidence="11 12" key="1">
    <citation type="submission" date="2016-03" db="EMBL/GenBank/DDBJ databases">
        <authorList>
            <person name="Devillers H."/>
        </authorList>
    </citation>
    <scope>NUCLEOTIDE SEQUENCE [LARGE SCALE GENOMIC DNA]</scope>
    <source>
        <strain evidence="11">CBS 6772</strain>
    </source>
</reference>
<feature type="region of interest" description="Disordered" evidence="10">
    <location>
        <begin position="527"/>
        <end position="589"/>
    </location>
</feature>
<dbReference type="PROSITE" id="PS00803">
    <property type="entry name" value="CALRETICULIN_1"/>
    <property type="match status" value="1"/>
</dbReference>
<keyword evidence="3 9" id="KW-0812">Transmembrane</keyword>
<dbReference type="Gene3D" id="2.10.250.10">
    <property type="entry name" value="Calreticulin/calnexin, P domain"/>
    <property type="match status" value="1"/>
</dbReference>
<dbReference type="InterPro" id="IPR009033">
    <property type="entry name" value="Calreticulin/calnexin_P_dom_sf"/>
</dbReference>
<dbReference type="GO" id="GO:0005789">
    <property type="term" value="C:endoplasmic reticulum membrane"/>
    <property type="evidence" value="ECO:0007669"/>
    <property type="project" value="UniProtKB-SubCell"/>
</dbReference>
<name>A0A1G4MCM3_LACFM</name>
<feature type="transmembrane region" description="Helical" evidence="9">
    <location>
        <begin position="496"/>
        <end position="518"/>
    </location>
</feature>
<dbReference type="GO" id="GO:0036503">
    <property type="term" value="P:ERAD pathway"/>
    <property type="evidence" value="ECO:0007669"/>
    <property type="project" value="TreeGrafter"/>
</dbReference>
<feature type="compositionally biased region" description="Basic and acidic residues" evidence="10">
    <location>
        <begin position="268"/>
        <end position="302"/>
    </location>
</feature>
<dbReference type="SUPFAM" id="SSF49899">
    <property type="entry name" value="Concanavalin A-like lectins/glucanases"/>
    <property type="match status" value="1"/>
</dbReference>
<dbReference type="FunFam" id="2.10.250.10:FF:000001">
    <property type="entry name" value="Calnexin homolog"/>
    <property type="match status" value="1"/>
</dbReference>
<dbReference type="PANTHER" id="PTHR11073">
    <property type="entry name" value="CALRETICULIN AND CALNEXIN"/>
    <property type="match status" value="1"/>
</dbReference>
<evidence type="ECO:0000256" key="2">
    <source>
        <dbReference type="ARBA" id="ARBA00010983"/>
    </source>
</evidence>
<keyword evidence="4 9" id="KW-0256">Endoplasmic reticulum</keyword>
<comment type="subcellular location">
    <subcellularLocation>
        <location evidence="1">Endoplasmic reticulum membrane</location>
        <topology evidence="1">Single-pass membrane protein</topology>
    </subcellularLocation>
</comment>
<feature type="region of interest" description="Disordered" evidence="10">
    <location>
        <begin position="247"/>
        <end position="302"/>
    </location>
</feature>
<dbReference type="Proteomes" id="UP000190831">
    <property type="component" value="Chromosome D"/>
</dbReference>
<keyword evidence="8" id="KW-1015">Disulfide bond</keyword>
<feature type="compositionally biased region" description="Basic and acidic residues" evidence="10">
    <location>
        <begin position="537"/>
        <end position="553"/>
    </location>
</feature>
<feature type="chain" id="PRO_5009028971" evidence="9">
    <location>
        <begin position="21"/>
        <end position="616"/>
    </location>
</feature>